<dbReference type="Gene3D" id="3.10.310.30">
    <property type="match status" value="1"/>
</dbReference>
<organism evidence="3">
    <name type="scientific">Fervidicoccus fontis</name>
    <dbReference type="NCBI Taxonomy" id="683846"/>
    <lineage>
        <taxon>Archaea</taxon>
        <taxon>Thermoproteota</taxon>
        <taxon>Thermoprotei</taxon>
        <taxon>Fervidicoccales</taxon>
        <taxon>Fervidicoccaceae</taxon>
        <taxon>Fervidicoccus</taxon>
    </lineage>
</organism>
<accession>A0A7C2VCH4</accession>
<dbReference type="PANTHER" id="PTHR42146:SF1">
    <property type="entry name" value="OLIGORIBONUCLEASE NRNB"/>
    <property type="match status" value="1"/>
</dbReference>
<dbReference type="InterPro" id="IPR001667">
    <property type="entry name" value="DDH_dom"/>
</dbReference>
<evidence type="ECO:0000313" key="3">
    <source>
        <dbReference type="EMBL" id="HEW63928.1"/>
    </source>
</evidence>
<sequence length="303" mass="34972">MMRGIISHWDIDGIASAVILSINYGIPTRNIKLSSTIKIDKYFNEISKNKVQNVFITDLNPSFQIAENIIKIAEKKKIKLVWIDHHAWDEEAKNFLKTRGAEIIVDEKAFCAAELVKNYLYGEQRPPSYIEDVLKLAIDDDTFSNKYEMTYKWRVLLRWGDWSIRYKTLESWIDGYIWPKWAQREFERIDLEYKKLIKSAIEASEYVQTEQGVIAFISSSEKLHPGDIVRELESEGKRPADLYVFIYDKGISLRSHKINVLQIASALGGGGHPYAAGISLIDDIQDKESIKSKIINLLKRLKL</sequence>
<comment type="caution">
    <text evidence="3">The sequence shown here is derived from an EMBL/GenBank/DDBJ whole genome shotgun (WGS) entry which is preliminary data.</text>
</comment>
<dbReference type="GO" id="GO:0003676">
    <property type="term" value="F:nucleic acid binding"/>
    <property type="evidence" value="ECO:0007669"/>
    <property type="project" value="InterPro"/>
</dbReference>
<dbReference type="InterPro" id="IPR003156">
    <property type="entry name" value="DHHA1_dom"/>
</dbReference>
<dbReference type="Gene3D" id="3.90.1640.10">
    <property type="entry name" value="inorganic pyrophosphatase (n-terminal core)"/>
    <property type="match status" value="1"/>
</dbReference>
<evidence type="ECO:0000259" key="2">
    <source>
        <dbReference type="Pfam" id="PF02272"/>
    </source>
</evidence>
<dbReference type="SUPFAM" id="SSF64182">
    <property type="entry name" value="DHH phosphoesterases"/>
    <property type="match status" value="1"/>
</dbReference>
<dbReference type="PANTHER" id="PTHR42146">
    <property type="entry name" value="3',5'-CYCLIC-NUCLEOTIDE PHOSPHODIESTERASE"/>
    <property type="match status" value="1"/>
</dbReference>
<dbReference type="InterPro" id="IPR038763">
    <property type="entry name" value="DHH_sf"/>
</dbReference>
<reference evidence="3" key="1">
    <citation type="journal article" date="2020" name="mSystems">
        <title>Genome- and Community-Level Interaction Insights into Carbon Utilization and Element Cycling Functions of Hydrothermarchaeota in Hydrothermal Sediment.</title>
        <authorList>
            <person name="Zhou Z."/>
            <person name="Liu Y."/>
            <person name="Xu W."/>
            <person name="Pan J."/>
            <person name="Luo Z.H."/>
            <person name="Li M."/>
        </authorList>
    </citation>
    <scope>NUCLEOTIDE SEQUENCE [LARGE SCALE GENOMIC DNA]</scope>
    <source>
        <strain evidence="3">SpSt-1261</strain>
    </source>
</reference>
<dbReference type="EMBL" id="DSFH01000039">
    <property type="protein sequence ID" value="HEW63928.1"/>
    <property type="molecule type" value="Genomic_DNA"/>
</dbReference>
<proteinExistence type="predicted"/>
<protein>
    <submittedName>
        <fullName evidence="3">Uncharacterized protein</fullName>
    </submittedName>
</protein>
<evidence type="ECO:0000259" key="1">
    <source>
        <dbReference type="Pfam" id="PF01368"/>
    </source>
</evidence>
<dbReference type="Pfam" id="PF02272">
    <property type="entry name" value="DHHA1"/>
    <property type="match status" value="1"/>
</dbReference>
<feature type="domain" description="DDH" evidence="1">
    <location>
        <begin position="5"/>
        <end position="122"/>
    </location>
</feature>
<feature type="domain" description="DHHA1" evidence="2">
    <location>
        <begin position="228"/>
        <end position="298"/>
    </location>
</feature>
<gene>
    <name evidence="3" type="ORF">ENO39_02570</name>
</gene>
<dbReference type="RefSeq" id="WP_272985248.1">
    <property type="nucleotide sequence ID" value="NZ_DSFH01000039.1"/>
</dbReference>
<dbReference type="Pfam" id="PF01368">
    <property type="entry name" value="DHH"/>
    <property type="match status" value="1"/>
</dbReference>
<dbReference type="AlphaFoldDB" id="A0A7C2VCH4"/>
<dbReference type="Proteomes" id="UP000886076">
    <property type="component" value="Unassembled WGS sequence"/>
</dbReference>
<name>A0A7C2VCH4_9CREN</name>
<dbReference type="InterPro" id="IPR052968">
    <property type="entry name" value="Nucleotide_metab_enz"/>
</dbReference>